<evidence type="ECO:0000313" key="2">
    <source>
        <dbReference type="EMBL" id="GAA4392184.1"/>
    </source>
</evidence>
<feature type="compositionally biased region" description="Low complexity" evidence="1">
    <location>
        <begin position="210"/>
        <end position="221"/>
    </location>
</feature>
<dbReference type="InterPro" id="IPR029016">
    <property type="entry name" value="GAF-like_dom_sf"/>
</dbReference>
<evidence type="ECO:0008006" key="4">
    <source>
        <dbReference type="Google" id="ProtNLM"/>
    </source>
</evidence>
<proteinExistence type="predicted"/>
<evidence type="ECO:0000313" key="3">
    <source>
        <dbReference type="Proteomes" id="UP001500642"/>
    </source>
</evidence>
<dbReference type="Proteomes" id="UP001500642">
    <property type="component" value="Unassembled WGS sequence"/>
</dbReference>
<accession>A0ABP8JK45</accession>
<evidence type="ECO:0000256" key="1">
    <source>
        <dbReference type="SAM" id="MobiDB-lite"/>
    </source>
</evidence>
<gene>
    <name evidence="2" type="ORF">GCM10023167_20160</name>
</gene>
<name>A0ABP8JK45_9MICO</name>
<organism evidence="2 3">
    <name type="scientific">Brevibacterium pityocampae</name>
    <dbReference type="NCBI Taxonomy" id="506594"/>
    <lineage>
        <taxon>Bacteria</taxon>
        <taxon>Bacillati</taxon>
        <taxon>Actinomycetota</taxon>
        <taxon>Actinomycetes</taxon>
        <taxon>Micrococcales</taxon>
        <taxon>Brevibacteriaceae</taxon>
        <taxon>Brevibacterium</taxon>
    </lineage>
</organism>
<dbReference type="RefSeq" id="WP_345031847.1">
    <property type="nucleotide sequence ID" value="NZ_BAABGL010000015.1"/>
</dbReference>
<dbReference type="EMBL" id="BAABGL010000015">
    <property type="protein sequence ID" value="GAA4392184.1"/>
    <property type="molecule type" value="Genomic_DNA"/>
</dbReference>
<protein>
    <recommendedName>
        <fullName evidence="4">GAF domain-containing protein</fullName>
    </recommendedName>
</protein>
<comment type="caution">
    <text evidence="2">The sequence shown here is derived from an EMBL/GenBank/DDBJ whole genome shotgun (WGS) entry which is preliminary data.</text>
</comment>
<reference evidence="3" key="1">
    <citation type="journal article" date="2019" name="Int. J. Syst. Evol. Microbiol.">
        <title>The Global Catalogue of Microorganisms (GCM) 10K type strain sequencing project: providing services to taxonomists for standard genome sequencing and annotation.</title>
        <authorList>
            <consortium name="The Broad Institute Genomics Platform"/>
            <consortium name="The Broad Institute Genome Sequencing Center for Infectious Disease"/>
            <person name="Wu L."/>
            <person name="Ma J."/>
        </authorList>
    </citation>
    <scope>NUCLEOTIDE SEQUENCE [LARGE SCALE GENOMIC DNA]</scope>
    <source>
        <strain evidence="3">JCM 17808</strain>
    </source>
</reference>
<sequence length="514" mass="54302">MANPSNVLRAHEQLDTGELTAVSGLREIVRSSWQRSLEHHRDPDRSRPAHALDSRALAAARSSHPLRLVLPVFEQLLAAPAAGTGLLVAIADEHGRMLWVLGDDDALRRASGMGFEAGMDWSEESIGTSAPGTALVTGESVQITGPEHFARSVHPWSCTAVPIRDPRTRRLLGVVDLTGDEKAVARHSQPLVEAAVAAAQAEMRALLHDSAPASAPADGSAQTSAPAPGAGWVPRSVPDPRRTQHAGPVRGPQPAQAGESAGGAKPAPDAEPPGLRFAPSAHEAPVDQVPPGDQAAPRGRGAEGAPHRRGAQDSPRTVAVLRTTGLQVPLLDVAGGPVQLRQRHAEILSILALHPAGVSSAELAALLATDGEPLAAVTLRAEMTRLRKVLERWCPELPLLSRPYRLPAGMSADFLRVTRAIAAGELDAALADYRGELLPCSDSAAIDSERHRLAAALRSAVLESGTPEQLWEYLQLPEAAADEEAWRLGLRILPARSPKRSLVVSHLEELLAGA</sequence>
<feature type="region of interest" description="Disordered" evidence="1">
    <location>
        <begin position="210"/>
        <end position="316"/>
    </location>
</feature>
<keyword evidence="3" id="KW-1185">Reference proteome</keyword>
<dbReference type="Gene3D" id="3.30.450.40">
    <property type="match status" value="1"/>
</dbReference>